<accession>A0ABW4APB1</accession>
<evidence type="ECO:0000256" key="1">
    <source>
        <dbReference type="SAM" id="MobiDB-lite"/>
    </source>
</evidence>
<sequence length="268" mass="28127">MTYPPSPGEPLPPPVDPYDTPQHTAPLYHQPDYRQPDYGQPTYVAPAYPAAPPPPPPPPGTSRTTVIVLLSVAIGLVLLMGGGTAIYLVGKSLSTTTTKQGGTASPSPSLSPSTSPKDSISIEEPDTLNGHDKLDADEFDSLTEDLEKELEGYPGAANAFGAVYGSVAEKKLIAAFAAEVDIDDPQRMLDVVFQSFSGENQLTGVTSASTGALGGVAQCGTTRADKTDMALCGWADEGSVGMFLFFDETAVDVKGDFPDMRAEIETKD</sequence>
<organism evidence="3 4">
    <name type="scientific">Actinoplanes sichuanensis</name>
    <dbReference type="NCBI Taxonomy" id="512349"/>
    <lineage>
        <taxon>Bacteria</taxon>
        <taxon>Bacillati</taxon>
        <taxon>Actinomycetota</taxon>
        <taxon>Actinomycetes</taxon>
        <taxon>Micromonosporales</taxon>
        <taxon>Micromonosporaceae</taxon>
        <taxon>Actinoplanes</taxon>
    </lineage>
</organism>
<comment type="caution">
    <text evidence="3">The sequence shown here is derived from an EMBL/GenBank/DDBJ whole genome shotgun (WGS) entry which is preliminary data.</text>
</comment>
<gene>
    <name evidence="3" type="ORF">ACFQ5G_45880</name>
</gene>
<evidence type="ECO:0000313" key="3">
    <source>
        <dbReference type="EMBL" id="MFD1372701.1"/>
    </source>
</evidence>
<feature type="region of interest" description="Disordered" evidence="1">
    <location>
        <begin position="1"/>
        <end position="62"/>
    </location>
</feature>
<keyword evidence="4" id="KW-1185">Reference proteome</keyword>
<feature type="compositionally biased region" description="Pro residues" evidence="1">
    <location>
        <begin position="49"/>
        <end position="60"/>
    </location>
</feature>
<feature type="compositionally biased region" description="Low complexity" evidence="1">
    <location>
        <begin position="105"/>
        <end position="119"/>
    </location>
</feature>
<evidence type="ECO:0000256" key="2">
    <source>
        <dbReference type="SAM" id="Phobius"/>
    </source>
</evidence>
<dbReference type="RefSeq" id="WP_317795123.1">
    <property type="nucleotide sequence ID" value="NZ_AP028461.1"/>
</dbReference>
<feature type="transmembrane region" description="Helical" evidence="2">
    <location>
        <begin position="66"/>
        <end position="89"/>
    </location>
</feature>
<evidence type="ECO:0000313" key="4">
    <source>
        <dbReference type="Proteomes" id="UP001597183"/>
    </source>
</evidence>
<protein>
    <submittedName>
        <fullName evidence="3">Uncharacterized protein</fullName>
    </submittedName>
</protein>
<feature type="region of interest" description="Disordered" evidence="1">
    <location>
        <begin position="96"/>
        <end position="134"/>
    </location>
</feature>
<keyword evidence="2" id="KW-0472">Membrane</keyword>
<reference evidence="4" key="1">
    <citation type="journal article" date="2019" name="Int. J. Syst. Evol. Microbiol.">
        <title>The Global Catalogue of Microorganisms (GCM) 10K type strain sequencing project: providing services to taxonomists for standard genome sequencing and annotation.</title>
        <authorList>
            <consortium name="The Broad Institute Genomics Platform"/>
            <consortium name="The Broad Institute Genome Sequencing Center for Infectious Disease"/>
            <person name="Wu L."/>
            <person name="Ma J."/>
        </authorList>
    </citation>
    <scope>NUCLEOTIDE SEQUENCE [LARGE SCALE GENOMIC DNA]</scope>
    <source>
        <strain evidence="4">CCM 7526</strain>
    </source>
</reference>
<feature type="compositionally biased region" description="Pro residues" evidence="1">
    <location>
        <begin position="1"/>
        <end position="16"/>
    </location>
</feature>
<proteinExistence type="predicted"/>
<dbReference type="Proteomes" id="UP001597183">
    <property type="component" value="Unassembled WGS sequence"/>
</dbReference>
<dbReference type="EMBL" id="JBHTMK010000060">
    <property type="protein sequence ID" value="MFD1372701.1"/>
    <property type="molecule type" value="Genomic_DNA"/>
</dbReference>
<keyword evidence="2" id="KW-1133">Transmembrane helix</keyword>
<name>A0ABW4APB1_9ACTN</name>
<keyword evidence="2" id="KW-0812">Transmembrane</keyword>